<dbReference type="EMBL" id="NIDE01000003">
    <property type="protein sequence ID" value="OWK44559.1"/>
    <property type="molecule type" value="Genomic_DNA"/>
</dbReference>
<dbReference type="Proteomes" id="UP000214646">
    <property type="component" value="Unassembled WGS sequence"/>
</dbReference>
<comment type="caution">
    <text evidence="1">The sequence shown here is derived from an EMBL/GenBank/DDBJ whole genome shotgun (WGS) entry which is preliminary data.</text>
</comment>
<gene>
    <name evidence="1" type="ORF">FRUB_02491</name>
</gene>
<evidence type="ECO:0000313" key="1">
    <source>
        <dbReference type="EMBL" id="OWK44559.1"/>
    </source>
</evidence>
<keyword evidence="2" id="KW-1185">Reference proteome</keyword>
<dbReference type="RefSeq" id="WP_088253810.1">
    <property type="nucleotide sequence ID" value="NZ_NIDE01000003.1"/>
</dbReference>
<evidence type="ECO:0000313" key="2">
    <source>
        <dbReference type="Proteomes" id="UP000214646"/>
    </source>
</evidence>
<organism evidence="1 2">
    <name type="scientific">Fimbriiglobus ruber</name>
    <dbReference type="NCBI Taxonomy" id="1908690"/>
    <lineage>
        <taxon>Bacteria</taxon>
        <taxon>Pseudomonadati</taxon>
        <taxon>Planctomycetota</taxon>
        <taxon>Planctomycetia</taxon>
        <taxon>Gemmatales</taxon>
        <taxon>Gemmataceae</taxon>
        <taxon>Fimbriiglobus</taxon>
    </lineage>
</organism>
<name>A0A225E4Z2_9BACT</name>
<dbReference type="AlphaFoldDB" id="A0A225E4Z2"/>
<protein>
    <submittedName>
        <fullName evidence="1">Uncharacterized protein</fullName>
    </submittedName>
</protein>
<accession>A0A225E4Z2</accession>
<dbReference type="OrthoDB" id="287151at2"/>
<proteinExistence type="predicted"/>
<reference evidence="2" key="1">
    <citation type="submission" date="2017-06" db="EMBL/GenBank/DDBJ databases">
        <title>Genome analysis of Fimbriiglobus ruber SP5, the first member of the order Planctomycetales with confirmed chitinolytic capability.</title>
        <authorList>
            <person name="Ravin N.V."/>
            <person name="Rakitin A.L."/>
            <person name="Ivanova A.A."/>
            <person name="Beletsky A.V."/>
            <person name="Kulichevskaya I.S."/>
            <person name="Mardanov A.V."/>
            <person name="Dedysh S.N."/>
        </authorList>
    </citation>
    <scope>NUCLEOTIDE SEQUENCE [LARGE SCALE GENOMIC DNA]</scope>
    <source>
        <strain evidence="2">SP5</strain>
    </source>
</reference>
<sequence>MDFRPLTTKERSDLITALRGNAESDRALLMDRRDTSFAGTADDVPDEEVINAIKSVPCHY</sequence>